<dbReference type="PANTHER" id="PTHR46238">
    <property type="entry name" value="REVERSE TRANSCRIPTASE DOMAIN-CONTAINING PROTEIN"/>
    <property type="match status" value="1"/>
</dbReference>
<protein>
    <recommendedName>
        <fullName evidence="2">Reverse transcriptase domain-containing protein</fullName>
    </recommendedName>
</protein>
<dbReference type="PANTHER" id="PTHR46238:SF11">
    <property type="entry name" value="AGAMOUS-LIKE MADS-BOX PROTEIN AGL16"/>
    <property type="match status" value="1"/>
</dbReference>
<evidence type="ECO:0000313" key="1">
    <source>
        <dbReference type="EMBL" id="JAD78502.1"/>
    </source>
</evidence>
<evidence type="ECO:0008006" key="2">
    <source>
        <dbReference type="Google" id="ProtNLM"/>
    </source>
</evidence>
<sequence>MDEVTRDIQGDILWCILFADNMMLVDDSRTKVNGKLELWRQTLESKGFRPNRTKTEYMRCDFTTTRHEDEVCLDGQVIPQKNIFRYLESMLQKDGEINEDVSHRIKTG</sequence>
<organism evidence="1">
    <name type="scientific">Arundo donax</name>
    <name type="common">Giant reed</name>
    <name type="synonym">Donax arundinaceus</name>
    <dbReference type="NCBI Taxonomy" id="35708"/>
    <lineage>
        <taxon>Eukaryota</taxon>
        <taxon>Viridiplantae</taxon>
        <taxon>Streptophyta</taxon>
        <taxon>Embryophyta</taxon>
        <taxon>Tracheophyta</taxon>
        <taxon>Spermatophyta</taxon>
        <taxon>Magnoliopsida</taxon>
        <taxon>Liliopsida</taxon>
        <taxon>Poales</taxon>
        <taxon>Poaceae</taxon>
        <taxon>PACMAD clade</taxon>
        <taxon>Arundinoideae</taxon>
        <taxon>Arundineae</taxon>
        <taxon>Arundo</taxon>
    </lineage>
</organism>
<accession>A0A0A9D438</accession>
<name>A0A0A9D438_ARUDO</name>
<proteinExistence type="predicted"/>
<reference evidence="1" key="1">
    <citation type="submission" date="2014-09" db="EMBL/GenBank/DDBJ databases">
        <authorList>
            <person name="Magalhaes I.L.F."/>
            <person name="Oliveira U."/>
            <person name="Santos F.R."/>
            <person name="Vidigal T.H.D.A."/>
            <person name="Brescovit A.D."/>
            <person name="Santos A.J."/>
        </authorList>
    </citation>
    <scope>NUCLEOTIDE SEQUENCE</scope>
    <source>
        <tissue evidence="1">Shoot tissue taken approximately 20 cm above the soil surface</tissue>
    </source>
</reference>
<reference evidence="1" key="2">
    <citation type="journal article" date="2015" name="Data Brief">
        <title>Shoot transcriptome of the giant reed, Arundo donax.</title>
        <authorList>
            <person name="Barrero R.A."/>
            <person name="Guerrero F.D."/>
            <person name="Moolhuijzen P."/>
            <person name="Goolsby J.A."/>
            <person name="Tidwell J."/>
            <person name="Bellgard S.E."/>
            <person name="Bellgard M.I."/>
        </authorList>
    </citation>
    <scope>NUCLEOTIDE SEQUENCE</scope>
    <source>
        <tissue evidence="1">Shoot tissue taken approximately 20 cm above the soil surface</tissue>
    </source>
</reference>
<dbReference type="EMBL" id="GBRH01219393">
    <property type="protein sequence ID" value="JAD78502.1"/>
    <property type="molecule type" value="Transcribed_RNA"/>
</dbReference>
<dbReference type="AlphaFoldDB" id="A0A0A9D438"/>